<evidence type="ECO:0000256" key="2">
    <source>
        <dbReference type="SAM" id="MobiDB-lite"/>
    </source>
</evidence>
<feature type="domain" description="Interferon-related developmental regulator N-terminal" evidence="3">
    <location>
        <begin position="66"/>
        <end position="361"/>
    </location>
</feature>
<dbReference type="PANTHER" id="PTHR12354">
    <property type="entry name" value="INTERFERON-RELATED DEVELOPMENTAL REGULATOR"/>
    <property type="match status" value="1"/>
</dbReference>
<evidence type="ECO:0000313" key="5">
    <source>
        <dbReference type="Proteomes" id="UP000799772"/>
    </source>
</evidence>
<evidence type="ECO:0000313" key="4">
    <source>
        <dbReference type="EMBL" id="KAF2093731.1"/>
    </source>
</evidence>
<proteinExistence type="inferred from homology"/>
<dbReference type="AlphaFoldDB" id="A0A9P4M0L4"/>
<reference evidence="4" key="1">
    <citation type="journal article" date="2020" name="Stud. Mycol.">
        <title>101 Dothideomycetes genomes: a test case for predicting lifestyles and emergence of pathogens.</title>
        <authorList>
            <person name="Haridas S."/>
            <person name="Albert R."/>
            <person name="Binder M."/>
            <person name="Bloem J."/>
            <person name="Labutti K."/>
            <person name="Salamov A."/>
            <person name="Andreopoulos B."/>
            <person name="Baker S."/>
            <person name="Barry K."/>
            <person name="Bills G."/>
            <person name="Bluhm B."/>
            <person name="Cannon C."/>
            <person name="Castanera R."/>
            <person name="Culley D."/>
            <person name="Daum C."/>
            <person name="Ezra D."/>
            <person name="Gonzalez J."/>
            <person name="Henrissat B."/>
            <person name="Kuo A."/>
            <person name="Liang C."/>
            <person name="Lipzen A."/>
            <person name="Lutzoni F."/>
            <person name="Magnuson J."/>
            <person name="Mondo S."/>
            <person name="Nolan M."/>
            <person name="Ohm R."/>
            <person name="Pangilinan J."/>
            <person name="Park H.-J."/>
            <person name="Ramirez L."/>
            <person name="Alfaro M."/>
            <person name="Sun H."/>
            <person name="Tritt A."/>
            <person name="Yoshinaga Y."/>
            <person name="Zwiers L.-H."/>
            <person name="Turgeon B."/>
            <person name="Goodwin S."/>
            <person name="Spatafora J."/>
            <person name="Crous P."/>
            <person name="Grigoriev I."/>
        </authorList>
    </citation>
    <scope>NUCLEOTIDE SEQUENCE</scope>
    <source>
        <strain evidence="4">CBS 133067</strain>
    </source>
</reference>
<feature type="region of interest" description="Disordered" evidence="2">
    <location>
        <begin position="291"/>
        <end position="312"/>
    </location>
</feature>
<accession>A0A9P4M0L4</accession>
<comment type="caution">
    <text evidence="4">The sequence shown here is derived from an EMBL/GenBank/DDBJ whole genome shotgun (WGS) entry which is preliminary data.</text>
</comment>
<dbReference type="PANTHER" id="PTHR12354:SF1">
    <property type="entry name" value="INTERFERON-RELATED DEVELOPMENTAL REGULATOR 1"/>
    <property type="match status" value="1"/>
</dbReference>
<gene>
    <name evidence="4" type="ORF">NA57DRAFT_47995</name>
</gene>
<dbReference type="EMBL" id="ML978137">
    <property type="protein sequence ID" value="KAF2093731.1"/>
    <property type="molecule type" value="Genomic_DNA"/>
</dbReference>
<comment type="similarity">
    <text evidence="1">Belongs to the IFRD family.</text>
</comment>
<dbReference type="InterPro" id="IPR007701">
    <property type="entry name" value="Interferon-rel_develop_reg_N"/>
</dbReference>
<feature type="compositionally biased region" description="Acidic residues" evidence="2">
    <location>
        <begin position="294"/>
        <end position="308"/>
    </location>
</feature>
<dbReference type="Proteomes" id="UP000799772">
    <property type="component" value="Unassembled WGS sequence"/>
</dbReference>
<dbReference type="Gene3D" id="1.25.10.10">
    <property type="entry name" value="Leucine-rich Repeat Variant"/>
    <property type="match status" value="1"/>
</dbReference>
<evidence type="ECO:0000256" key="1">
    <source>
        <dbReference type="ARBA" id="ARBA00008828"/>
    </source>
</evidence>
<dbReference type="Pfam" id="PF05004">
    <property type="entry name" value="IFRD"/>
    <property type="match status" value="1"/>
</dbReference>
<keyword evidence="5" id="KW-1185">Reference proteome</keyword>
<name>A0A9P4M0L4_9PEZI</name>
<dbReference type="InterPro" id="IPR011989">
    <property type="entry name" value="ARM-like"/>
</dbReference>
<evidence type="ECO:0000259" key="3">
    <source>
        <dbReference type="Pfam" id="PF05004"/>
    </source>
</evidence>
<dbReference type="InterPro" id="IPR039777">
    <property type="entry name" value="IFRD"/>
</dbReference>
<feature type="compositionally biased region" description="Low complexity" evidence="2">
    <location>
        <begin position="22"/>
        <end position="46"/>
    </location>
</feature>
<organism evidence="4 5">
    <name type="scientific">Rhizodiscina lignyota</name>
    <dbReference type="NCBI Taxonomy" id="1504668"/>
    <lineage>
        <taxon>Eukaryota</taxon>
        <taxon>Fungi</taxon>
        <taxon>Dikarya</taxon>
        <taxon>Ascomycota</taxon>
        <taxon>Pezizomycotina</taxon>
        <taxon>Dothideomycetes</taxon>
        <taxon>Pleosporomycetidae</taxon>
        <taxon>Aulographales</taxon>
        <taxon>Rhizodiscinaceae</taxon>
        <taxon>Rhizodiscina</taxon>
    </lineage>
</organism>
<dbReference type="InterPro" id="IPR016024">
    <property type="entry name" value="ARM-type_fold"/>
</dbReference>
<sequence>MHDLRRQALESGKTLSRKARSRQSSAPSSRGASAANSRAHSRVASRQASDNEDDNLSDETSWSVNSIDDLLASEDLAAPTDAWIQDLGDRIQLIIDRKRSSGQGREETLAAYNYILMAHYTRDEIAGQVSQLYPAIARSLKGGSEKETLLALKAISLTVITVPSDTIYDDMERPLKNIISDSESPAVKAAAVHTLGTLVSFGGAAEGEIEEVMEFLLEIVESDGENVDAYDAADVVMAAEEEWGFLATQLDDLEPQTHDAMEAFVEQLSSSDTNVAVAAGENIALLYEKAAAPADDESDSEEEDVDDAGDPKAGKRYDVYWKEKELVEQLEHLAKISGRSISKKERKTLHTNFSDILHSVENPSHGPRYNSAIDQESGKRYGSRLAVRLHRTGEMRIDKWWKMHRLHALRRILQGGFIVHYEKNEVVFESLPIMMSR</sequence>
<dbReference type="SUPFAM" id="SSF48371">
    <property type="entry name" value="ARM repeat"/>
    <property type="match status" value="1"/>
</dbReference>
<dbReference type="OrthoDB" id="18978at2759"/>
<protein>
    <submittedName>
        <fullName evidence="4">IFRD domain-containing protein</fullName>
    </submittedName>
</protein>
<feature type="region of interest" description="Disordered" evidence="2">
    <location>
        <begin position="1"/>
        <end position="60"/>
    </location>
</feature>